<feature type="compositionally biased region" description="Acidic residues" evidence="1">
    <location>
        <begin position="232"/>
        <end position="246"/>
    </location>
</feature>
<dbReference type="HOGENOM" id="CLU_1129316_0_0_1"/>
<dbReference type="RefSeq" id="XP_003049060.1">
    <property type="nucleotide sequence ID" value="XM_003049014.1"/>
</dbReference>
<dbReference type="AlphaFoldDB" id="C7YXI5"/>
<dbReference type="Proteomes" id="UP000005206">
    <property type="component" value="Chromosome 7"/>
</dbReference>
<dbReference type="STRING" id="660122.C7YXI5"/>
<dbReference type="EMBL" id="GG698902">
    <property type="protein sequence ID" value="EEU43347.1"/>
    <property type="molecule type" value="Genomic_DNA"/>
</dbReference>
<dbReference type="VEuPathDB" id="FungiDB:NECHADRAFT_82541"/>
<evidence type="ECO:0000256" key="1">
    <source>
        <dbReference type="SAM" id="MobiDB-lite"/>
    </source>
</evidence>
<feature type="region of interest" description="Disordered" evidence="1">
    <location>
        <begin position="1"/>
        <end position="56"/>
    </location>
</feature>
<evidence type="ECO:0000313" key="3">
    <source>
        <dbReference type="Proteomes" id="UP000005206"/>
    </source>
</evidence>
<sequence length="246" mass="28787">MISEQHTDVSSDEENRTGTREGPEYDYYYELKAKRSKRKEDHAVEKMKEKASRLEVRKSNQVKQIFDRIQKEEAEHPKKPYEKEDMFVRGKRFGLYSAEFVKYGYTGDSTDRMPRTVEFYHYPDVIYGPMPKSFRKPWYDDGELEGHVDIDSEEHHFQGLISTRRGGLKKLTVKTTKGEKLVFQFLDSDHLILRTSRDLAFADPRPGEDAAPETFVFYGIAEGESTGTPDMWNDEEEDSDDGYGWY</sequence>
<feature type="region of interest" description="Disordered" evidence="1">
    <location>
        <begin position="226"/>
        <end position="246"/>
    </location>
</feature>
<dbReference type="InParanoid" id="C7YXI5"/>
<organism evidence="2 3">
    <name type="scientific">Fusarium vanettenii (strain ATCC MYA-4622 / CBS 123669 / FGSC 9596 / NRRL 45880 / 77-13-4)</name>
    <name type="common">Fusarium solani subsp. pisi</name>
    <dbReference type="NCBI Taxonomy" id="660122"/>
    <lineage>
        <taxon>Eukaryota</taxon>
        <taxon>Fungi</taxon>
        <taxon>Dikarya</taxon>
        <taxon>Ascomycota</taxon>
        <taxon>Pezizomycotina</taxon>
        <taxon>Sordariomycetes</taxon>
        <taxon>Hypocreomycetidae</taxon>
        <taxon>Hypocreales</taxon>
        <taxon>Nectriaceae</taxon>
        <taxon>Fusarium</taxon>
        <taxon>Fusarium solani species complex</taxon>
        <taxon>Fusarium vanettenii</taxon>
    </lineage>
</organism>
<dbReference type="eggNOG" id="ENOG502RKUD">
    <property type="taxonomic scope" value="Eukaryota"/>
</dbReference>
<protein>
    <submittedName>
        <fullName evidence="2">Uncharacterized protein</fullName>
    </submittedName>
</protein>
<evidence type="ECO:0000313" key="2">
    <source>
        <dbReference type="EMBL" id="EEU43347.1"/>
    </source>
</evidence>
<gene>
    <name evidence="2" type="ORF">NECHADRAFT_82541</name>
</gene>
<dbReference type="GeneID" id="9676952"/>
<dbReference type="KEGG" id="nhe:NECHADRAFT_82541"/>
<keyword evidence="3" id="KW-1185">Reference proteome</keyword>
<name>C7YXI5_FUSV7</name>
<reference evidence="2 3" key="1">
    <citation type="journal article" date="2009" name="PLoS Genet.">
        <title>The genome of Nectria haematococca: contribution of supernumerary chromosomes to gene expansion.</title>
        <authorList>
            <person name="Coleman J.J."/>
            <person name="Rounsley S.D."/>
            <person name="Rodriguez-Carres M."/>
            <person name="Kuo A."/>
            <person name="Wasmann C.C."/>
            <person name="Grimwood J."/>
            <person name="Schmutz J."/>
            <person name="Taga M."/>
            <person name="White G.J."/>
            <person name="Zhou S."/>
            <person name="Schwartz D.C."/>
            <person name="Freitag M."/>
            <person name="Ma L.J."/>
            <person name="Danchin E.G."/>
            <person name="Henrissat B."/>
            <person name="Coutinho P.M."/>
            <person name="Nelson D.R."/>
            <person name="Straney D."/>
            <person name="Napoli C.A."/>
            <person name="Barker B.M."/>
            <person name="Gribskov M."/>
            <person name="Rep M."/>
            <person name="Kroken S."/>
            <person name="Molnar I."/>
            <person name="Rensing C."/>
            <person name="Kennell J.C."/>
            <person name="Zamora J."/>
            <person name="Farman M.L."/>
            <person name="Selker E.U."/>
            <person name="Salamov A."/>
            <person name="Shapiro H."/>
            <person name="Pangilinan J."/>
            <person name="Lindquist E."/>
            <person name="Lamers C."/>
            <person name="Grigoriev I.V."/>
            <person name="Geiser D.M."/>
            <person name="Covert S.F."/>
            <person name="Temporini E."/>
            <person name="Vanetten H.D."/>
        </authorList>
    </citation>
    <scope>NUCLEOTIDE SEQUENCE [LARGE SCALE GENOMIC DNA]</scope>
    <source>
        <strain evidence="3">ATCC MYA-4622 / CBS 123669 / FGSC 9596 / NRRL 45880 / 77-13-4</strain>
    </source>
</reference>
<accession>C7YXI5</accession>
<proteinExistence type="predicted"/>
<dbReference type="OrthoDB" id="5362512at2759"/>